<dbReference type="InterPro" id="IPR007001">
    <property type="entry name" value="Shufflon_N"/>
</dbReference>
<evidence type="ECO:0000313" key="3">
    <source>
        <dbReference type="EMBL" id="SPC25605.1"/>
    </source>
</evidence>
<keyword evidence="1" id="KW-0812">Transmembrane</keyword>
<sequence>MHRIRLRRRSKTRKGQGGFTIVEMLIASTLLAIGLSAGMWAARQDALANAFEAQGETLKAIGNAGGNEYILRYYNELQKAAPSIPGVADPYQPTMAELKAIGLPIQNFADTGWTNLPYRFRFQRVPAGCTPPACDVNGLVYLAGPLTDPATGGVYGRGLGEAISAIGGDGGFSDDLSPGTISGFGGQWNQANPMGSQVGTLAMQVGYATLGWQQFLRRDGSLPMMGTLNMRDTAGARHDIANVNALDAQSASLPGSSNANSMRVGSTYFYGDTQNAAVRSQPGGGFYVQDVNGNAADIKSSRDIYTRDVYANTTQANESYVNGWFRARNDAGMYWEKWGGGWYMSDPSWIRAYNGKNIWSPGTIQADGNVNSAYVSAWGWMNSAGRLRTGEFLQIDGVANENWGCGPNGLVGRDGPGALLSCQNGLWKKLGGSDPPAGSLCGVQWNTGAPTVSCMGIGWGGGPMACPGGWGRTEVLVEGGNHMYMCVKY</sequence>
<organism evidence="3 4">
    <name type="scientific">Cupriavidus taiwanensis</name>
    <dbReference type="NCBI Taxonomy" id="164546"/>
    <lineage>
        <taxon>Bacteria</taxon>
        <taxon>Pseudomonadati</taxon>
        <taxon>Pseudomonadota</taxon>
        <taxon>Betaproteobacteria</taxon>
        <taxon>Burkholderiales</taxon>
        <taxon>Burkholderiaceae</taxon>
        <taxon>Cupriavidus</taxon>
    </lineage>
</organism>
<accession>A0A7Z7JHR8</accession>
<keyword evidence="1" id="KW-1133">Transmembrane helix</keyword>
<dbReference type="Pfam" id="PF07963">
    <property type="entry name" value="N_methyl"/>
    <property type="match status" value="1"/>
</dbReference>
<name>A0A7Z7JHR8_9BURK</name>
<keyword evidence="1" id="KW-0472">Membrane</keyword>
<protein>
    <submittedName>
        <fullName evidence="3">Putative PilV-like protein</fullName>
    </submittedName>
</protein>
<dbReference type="EMBL" id="OGUU01000045">
    <property type="protein sequence ID" value="SPC25605.1"/>
    <property type="molecule type" value="Genomic_DNA"/>
</dbReference>
<feature type="transmembrane region" description="Helical" evidence="1">
    <location>
        <begin position="21"/>
        <end position="42"/>
    </location>
</feature>
<dbReference type="InterPro" id="IPR012902">
    <property type="entry name" value="N_methyl_site"/>
</dbReference>
<evidence type="ECO:0000313" key="4">
    <source>
        <dbReference type="Proteomes" id="UP000257139"/>
    </source>
</evidence>
<dbReference type="NCBIfam" id="TIGR02532">
    <property type="entry name" value="IV_pilin_GFxxxE"/>
    <property type="match status" value="1"/>
</dbReference>
<proteinExistence type="predicted"/>
<evidence type="ECO:0000256" key="1">
    <source>
        <dbReference type="SAM" id="Phobius"/>
    </source>
</evidence>
<comment type="caution">
    <text evidence="3">The sequence shown here is derived from an EMBL/GenBank/DDBJ whole genome shotgun (WGS) entry which is preliminary data.</text>
</comment>
<gene>
    <name evidence="3" type="ORF">CBM2594_U10106</name>
</gene>
<feature type="domain" description="Bacterial shufflon protein N-terminal" evidence="2">
    <location>
        <begin position="295"/>
        <end position="425"/>
    </location>
</feature>
<evidence type="ECO:0000259" key="2">
    <source>
        <dbReference type="Pfam" id="PF04917"/>
    </source>
</evidence>
<reference evidence="3 4" key="1">
    <citation type="submission" date="2018-01" db="EMBL/GenBank/DDBJ databases">
        <authorList>
            <person name="Clerissi C."/>
        </authorList>
    </citation>
    <scope>NUCLEOTIDE SEQUENCE [LARGE SCALE GENOMIC DNA]</scope>
    <source>
        <strain evidence="3">Cupriavidus taiwanensis STM 6021</strain>
    </source>
</reference>
<dbReference type="Pfam" id="PF04917">
    <property type="entry name" value="Shufflon_N"/>
    <property type="match status" value="1"/>
</dbReference>
<dbReference type="Proteomes" id="UP000257139">
    <property type="component" value="Unassembled WGS sequence"/>
</dbReference>
<dbReference type="RefSeq" id="WP_116328424.1">
    <property type="nucleotide sequence ID" value="NZ_OFSW01000032.1"/>
</dbReference>
<dbReference type="AlphaFoldDB" id="A0A7Z7JHR8"/>